<dbReference type="FunFam" id="1.20.1740.10:FF:000052">
    <property type="entry name" value="Lysine histidine transporter-like 3"/>
    <property type="match status" value="1"/>
</dbReference>
<dbReference type="Pfam" id="PF01490">
    <property type="entry name" value="Aa_trans"/>
    <property type="match status" value="1"/>
</dbReference>
<dbReference type="Gene3D" id="1.20.1740.10">
    <property type="entry name" value="Amino acid/polyamine transporter I"/>
    <property type="match status" value="1"/>
</dbReference>
<dbReference type="OMA" id="IGAVCTM"/>
<keyword evidence="2 5" id="KW-0812">Transmembrane</keyword>
<dbReference type="InParanoid" id="F6VBN4"/>
<evidence type="ECO:0000256" key="3">
    <source>
        <dbReference type="ARBA" id="ARBA00022989"/>
    </source>
</evidence>
<feature type="transmembrane region" description="Helical" evidence="5">
    <location>
        <begin position="291"/>
        <end position="312"/>
    </location>
</feature>
<feature type="transmembrane region" description="Helical" evidence="5">
    <location>
        <begin position="153"/>
        <end position="170"/>
    </location>
</feature>
<name>F6VBN4_CIOIN</name>
<organism evidence="7 8">
    <name type="scientific">Ciona intestinalis</name>
    <name type="common">Transparent sea squirt</name>
    <name type="synonym">Ascidia intestinalis</name>
    <dbReference type="NCBI Taxonomy" id="7719"/>
    <lineage>
        <taxon>Eukaryota</taxon>
        <taxon>Metazoa</taxon>
        <taxon>Chordata</taxon>
        <taxon>Tunicata</taxon>
        <taxon>Ascidiacea</taxon>
        <taxon>Phlebobranchia</taxon>
        <taxon>Cionidae</taxon>
        <taxon>Ciona</taxon>
    </lineage>
</organism>
<feature type="transmembrane region" description="Helical" evidence="5">
    <location>
        <begin position="419"/>
        <end position="440"/>
    </location>
</feature>
<reference evidence="7" key="3">
    <citation type="submission" date="2025-09" db="UniProtKB">
        <authorList>
            <consortium name="Ensembl"/>
        </authorList>
    </citation>
    <scope>IDENTIFICATION</scope>
</reference>
<evidence type="ECO:0000256" key="4">
    <source>
        <dbReference type="ARBA" id="ARBA00023136"/>
    </source>
</evidence>
<comment type="subcellular location">
    <subcellularLocation>
        <location evidence="1">Membrane</location>
        <topology evidence="1">Multi-pass membrane protein</topology>
    </subcellularLocation>
</comment>
<feature type="transmembrane region" description="Helical" evidence="5">
    <location>
        <begin position="217"/>
        <end position="239"/>
    </location>
</feature>
<keyword evidence="4 5" id="KW-0472">Membrane</keyword>
<evidence type="ECO:0000256" key="5">
    <source>
        <dbReference type="SAM" id="Phobius"/>
    </source>
</evidence>
<feature type="transmembrane region" description="Helical" evidence="5">
    <location>
        <begin position="177"/>
        <end position="205"/>
    </location>
</feature>
<sequence>MSGPVANNNDDEALIDIPTPQRKGLGVFVASVFIVGTMCGSGILALPKAMVDAGWAGIGLLIICGLISAFTGSILGKCWTILRMRYPEYEDQYIPDPYPTIGFRAAGRVGRFATRFCIIATLYGGATVYLLLIAGNISNLIESLGHVEIHACYWILIITAVLIPFTWLGTPKDFWQAAIMAAVTTGIGGLLATIALIVIMILIVLYVQNVIIDTKTYFLAFGTILFAFGGASVFPTIQVDMKQPDMFPKSVVIGIISVLATYLPICVAGLVVLGDNMTHDNILDELAKTWLLYSVIILITSHLLMAFLIVVNPINQDLEGFFNIADKFSIKRCIVRTSVMLSMLFVALSVPHFGVILSLVGGTTVTATNFIFPPLFYLMLSRQVSENEETPKFTTPPHQDTPIPQIPWVNINVPTYMKLLLIEIILIGLVGGVASTYSVITSLVSGTSGFTVPCYVNW</sequence>
<dbReference type="AlphaFoldDB" id="F6VBN4"/>
<dbReference type="PANTHER" id="PTHR22950">
    <property type="entry name" value="AMINO ACID TRANSPORTER"/>
    <property type="match status" value="1"/>
</dbReference>
<dbReference type="GeneTree" id="ENSGT00730000111746"/>
<evidence type="ECO:0000256" key="2">
    <source>
        <dbReference type="ARBA" id="ARBA00022692"/>
    </source>
</evidence>
<feature type="transmembrane region" description="Helical" evidence="5">
    <location>
        <begin position="356"/>
        <end position="380"/>
    </location>
</feature>
<reference evidence="8" key="1">
    <citation type="journal article" date="2002" name="Science">
        <title>The draft genome of Ciona intestinalis: insights into chordate and vertebrate origins.</title>
        <authorList>
            <person name="Dehal P."/>
            <person name="Satou Y."/>
            <person name="Campbell R.K."/>
            <person name="Chapman J."/>
            <person name="Degnan B."/>
            <person name="De Tomaso A."/>
            <person name="Davidson B."/>
            <person name="Di Gregorio A."/>
            <person name="Gelpke M."/>
            <person name="Goodstein D.M."/>
            <person name="Harafuji N."/>
            <person name="Hastings K.E."/>
            <person name="Ho I."/>
            <person name="Hotta K."/>
            <person name="Huang W."/>
            <person name="Kawashima T."/>
            <person name="Lemaire P."/>
            <person name="Martinez D."/>
            <person name="Meinertzhagen I.A."/>
            <person name="Necula S."/>
            <person name="Nonaka M."/>
            <person name="Putnam N."/>
            <person name="Rash S."/>
            <person name="Saiga H."/>
            <person name="Satake M."/>
            <person name="Terry A."/>
            <person name="Yamada L."/>
            <person name="Wang H.G."/>
            <person name="Awazu S."/>
            <person name="Azumi K."/>
            <person name="Boore J."/>
            <person name="Branno M."/>
            <person name="Chin-Bow S."/>
            <person name="DeSantis R."/>
            <person name="Doyle S."/>
            <person name="Francino P."/>
            <person name="Keys D.N."/>
            <person name="Haga S."/>
            <person name="Hayashi H."/>
            <person name="Hino K."/>
            <person name="Imai K.S."/>
            <person name="Inaba K."/>
            <person name="Kano S."/>
            <person name="Kobayashi K."/>
            <person name="Kobayashi M."/>
            <person name="Lee B.I."/>
            <person name="Makabe K.W."/>
            <person name="Manohar C."/>
            <person name="Matassi G."/>
            <person name="Medina M."/>
            <person name="Mochizuki Y."/>
            <person name="Mount S."/>
            <person name="Morishita T."/>
            <person name="Miura S."/>
            <person name="Nakayama A."/>
            <person name="Nishizaka S."/>
            <person name="Nomoto H."/>
            <person name="Ohta F."/>
            <person name="Oishi K."/>
            <person name="Rigoutsos I."/>
            <person name="Sano M."/>
            <person name="Sasaki A."/>
            <person name="Sasakura Y."/>
            <person name="Shoguchi E."/>
            <person name="Shin-i T."/>
            <person name="Spagnuolo A."/>
            <person name="Stainier D."/>
            <person name="Suzuki M.M."/>
            <person name="Tassy O."/>
            <person name="Takatori N."/>
            <person name="Tokuoka M."/>
            <person name="Yagi K."/>
            <person name="Yoshizaki F."/>
            <person name="Wada S."/>
            <person name="Zhang C."/>
            <person name="Hyatt P.D."/>
            <person name="Larimer F."/>
            <person name="Detter C."/>
            <person name="Doggett N."/>
            <person name="Glavina T."/>
            <person name="Hawkins T."/>
            <person name="Richardson P."/>
            <person name="Lucas S."/>
            <person name="Kohara Y."/>
            <person name="Levine M."/>
            <person name="Satoh N."/>
            <person name="Rokhsar D.S."/>
        </authorList>
    </citation>
    <scope>NUCLEOTIDE SEQUENCE [LARGE SCALE GENOMIC DNA]</scope>
</reference>
<protein>
    <recommendedName>
        <fullName evidence="6">Amino acid transporter transmembrane domain-containing protein</fullName>
    </recommendedName>
</protein>
<dbReference type="PANTHER" id="PTHR22950:SF703">
    <property type="entry name" value="AMINO ACID TRANSPORTER TRANSMEMBRANE DOMAIN-CONTAINING PROTEIN"/>
    <property type="match status" value="1"/>
</dbReference>
<feature type="transmembrane region" description="Helical" evidence="5">
    <location>
        <begin position="251"/>
        <end position="271"/>
    </location>
</feature>
<keyword evidence="8" id="KW-1185">Reference proteome</keyword>
<keyword evidence="3 5" id="KW-1133">Transmembrane helix</keyword>
<dbReference type="InterPro" id="IPR013057">
    <property type="entry name" value="AA_transpt_TM"/>
</dbReference>
<feature type="domain" description="Amino acid transporter transmembrane" evidence="6">
    <location>
        <begin position="26"/>
        <end position="387"/>
    </location>
</feature>
<dbReference type="Proteomes" id="UP000008144">
    <property type="component" value="Unassembled WGS sequence"/>
</dbReference>
<dbReference type="Ensembl" id="ENSCINT00000027376.2">
    <property type="protein sequence ID" value="ENSCINP00000027130.2"/>
    <property type="gene ID" value="ENSCING00000015233.2"/>
</dbReference>
<accession>F6VBN4</accession>
<proteinExistence type="predicted"/>
<evidence type="ECO:0000313" key="8">
    <source>
        <dbReference type="Proteomes" id="UP000008144"/>
    </source>
</evidence>
<dbReference type="GO" id="GO:0016020">
    <property type="term" value="C:membrane"/>
    <property type="evidence" value="ECO:0007669"/>
    <property type="project" value="UniProtKB-SubCell"/>
</dbReference>
<feature type="transmembrane region" description="Helical" evidence="5">
    <location>
        <begin position="25"/>
        <end position="47"/>
    </location>
</feature>
<evidence type="ECO:0000256" key="1">
    <source>
        <dbReference type="ARBA" id="ARBA00004141"/>
    </source>
</evidence>
<evidence type="ECO:0000259" key="6">
    <source>
        <dbReference type="Pfam" id="PF01490"/>
    </source>
</evidence>
<reference evidence="7" key="2">
    <citation type="submission" date="2025-08" db="UniProtKB">
        <authorList>
            <consortium name="Ensembl"/>
        </authorList>
    </citation>
    <scope>IDENTIFICATION</scope>
</reference>
<feature type="transmembrane region" description="Helical" evidence="5">
    <location>
        <begin position="53"/>
        <end position="75"/>
    </location>
</feature>
<evidence type="ECO:0000313" key="7">
    <source>
        <dbReference type="Ensembl" id="ENSCINP00000027130.2"/>
    </source>
</evidence>
<feature type="transmembrane region" description="Helical" evidence="5">
    <location>
        <begin position="112"/>
        <end position="133"/>
    </location>
</feature>
<dbReference type="STRING" id="7719.ENSCINP00000027130"/>